<organism evidence="2 3">
    <name type="scientific">Panagrolaimus davidi</name>
    <dbReference type="NCBI Taxonomy" id="227884"/>
    <lineage>
        <taxon>Eukaryota</taxon>
        <taxon>Metazoa</taxon>
        <taxon>Ecdysozoa</taxon>
        <taxon>Nematoda</taxon>
        <taxon>Chromadorea</taxon>
        <taxon>Rhabditida</taxon>
        <taxon>Tylenchina</taxon>
        <taxon>Panagrolaimomorpha</taxon>
        <taxon>Panagrolaimoidea</taxon>
        <taxon>Panagrolaimidae</taxon>
        <taxon>Panagrolaimus</taxon>
    </lineage>
</organism>
<reference evidence="3" key="1">
    <citation type="submission" date="2022-11" db="UniProtKB">
        <authorList>
            <consortium name="WormBaseParasite"/>
        </authorList>
    </citation>
    <scope>IDENTIFICATION</scope>
</reference>
<evidence type="ECO:0000313" key="2">
    <source>
        <dbReference type="Proteomes" id="UP000887578"/>
    </source>
</evidence>
<dbReference type="WBParaSite" id="PDA_v2.g11344.t1">
    <property type="protein sequence ID" value="PDA_v2.g11344.t1"/>
    <property type="gene ID" value="PDA_v2.g11344"/>
</dbReference>
<dbReference type="Pfam" id="PF24785">
    <property type="entry name" value="RXYLT1_C"/>
    <property type="match status" value="1"/>
</dbReference>
<dbReference type="AlphaFoldDB" id="A0A914P287"/>
<dbReference type="InterPro" id="IPR055286">
    <property type="entry name" value="RXYLT1-like"/>
</dbReference>
<name>A0A914P287_9BILA</name>
<dbReference type="GO" id="GO:0120053">
    <property type="term" value="F:ribitol beta-1,4-xylosyltransferase activity"/>
    <property type="evidence" value="ECO:0007669"/>
    <property type="project" value="InterPro"/>
</dbReference>
<dbReference type="PANTHER" id="PTHR15576">
    <property type="entry name" value="RIBITOL-5-PHOSPHATE XYLOSYLTRANSFERASE 1"/>
    <property type="match status" value="1"/>
</dbReference>
<dbReference type="GO" id="GO:0005794">
    <property type="term" value="C:Golgi apparatus"/>
    <property type="evidence" value="ECO:0007669"/>
    <property type="project" value="TreeGrafter"/>
</dbReference>
<dbReference type="InterPro" id="IPR057538">
    <property type="entry name" value="RXYLT1_C"/>
</dbReference>
<sequence length="317" mass="37395">MSEAHFESCINESEIIKQNNLNISKIPGFPFISNSFQKIGYANFFRSLSNWQYSTEVDNIKVDEVKCGDIIFVTQHFVNYFWEIYHKKIKNKYILISHESDYPAGYPWHLMYLDHKNIGYWFAQNVVAKHPKLEPIPIGILPSPIESFVTLYDTIKNNVVPYFNRTILLYLNISPGTNKNRTDTIQYFKTFFNENSTKVIIDENRIHWKHYLWKLGNSQFVLSPPGNGIDCFRTWESLAMGAVPIVLKSELQPLYDDMPVMVVNDWNEVTEENMKNFSRNKLTEFDKDGVPLRPKLWVRYWINRISNFRSKFIKDSC</sequence>
<dbReference type="Proteomes" id="UP000887578">
    <property type="component" value="Unplaced"/>
</dbReference>
<keyword evidence="2" id="KW-1185">Reference proteome</keyword>
<protein>
    <submittedName>
        <fullName evidence="3">Exostosin GT47 domain-containing protein</fullName>
    </submittedName>
</protein>
<accession>A0A914P287</accession>
<evidence type="ECO:0000313" key="3">
    <source>
        <dbReference type="WBParaSite" id="PDA_v2.g11344.t1"/>
    </source>
</evidence>
<proteinExistence type="predicted"/>
<feature type="domain" description="RXYLT1 C-terminal" evidence="1">
    <location>
        <begin position="190"/>
        <end position="248"/>
    </location>
</feature>
<evidence type="ECO:0000259" key="1">
    <source>
        <dbReference type="Pfam" id="PF24785"/>
    </source>
</evidence>
<dbReference type="PANTHER" id="PTHR15576:SF1">
    <property type="entry name" value="RIBITOL-5-PHOSPHATE XYLOSYLTRANSFERASE 1"/>
    <property type="match status" value="1"/>
</dbReference>
<dbReference type="GO" id="GO:0035269">
    <property type="term" value="P:protein O-linked glycosylation via mannose"/>
    <property type="evidence" value="ECO:0007669"/>
    <property type="project" value="InterPro"/>
</dbReference>